<feature type="compositionally biased region" description="Low complexity" evidence="1">
    <location>
        <begin position="107"/>
        <end position="119"/>
    </location>
</feature>
<protein>
    <recommendedName>
        <fullName evidence="4">Transmembrane protein</fullName>
    </recommendedName>
</protein>
<evidence type="ECO:0008006" key="4">
    <source>
        <dbReference type="Google" id="ProtNLM"/>
    </source>
</evidence>
<sequence length="119" mass="13405">MASEQTGDQQAPSPPSGFSEMVLERYRKIKEHAETYPSVWASYIAVYGGFGLWFIYRWTKLRRTEDRVRAIHQSLREKRERANSASSDQSTLPPPTSVEEIPPPAAPSEKAPSSNKAPK</sequence>
<organism evidence="3">
    <name type="scientific">Rhizophora mucronata</name>
    <name type="common">Asiatic mangrove</name>
    <dbReference type="NCBI Taxonomy" id="61149"/>
    <lineage>
        <taxon>Eukaryota</taxon>
        <taxon>Viridiplantae</taxon>
        <taxon>Streptophyta</taxon>
        <taxon>Embryophyta</taxon>
        <taxon>Tracheophyta</taxon>
        <taxon>Spermatophyta</taxon>
        <taxon>Magnoliopsida</taxon>
        <taxon>eudicotyledons</taxon>
        <taxon>Gunneridae</taxon>
        <taxon>Pentapetalae</taxon>
        <taxon>rosids</taxon>
        <taxon>fabids</taxon>
        <taxon>Malpighiales</taxon>
        <taxon>Rhizophoraceae</taxon>
        <taxon>Rhizophora</taxon>
    </lineage>
</organism>
<reference evidence="3" key="1">
    <citation type="submission" date="2018-02" db="EMBL/GenBank/DDBJ databases">
        <title>Rhizophora mucronata_Transcriptome.</title>
        <authorList>
            <person name="Meera S.P."/>
            <person name="Sreeshan A."/>
            <person name="Augustine A."/>
        </authorList>
    </citation>
    <scope>NUCLEOTIDE SEQUENCE</scope>
    <source>
        <tissue evidence="3">Leaf</tissue>
    </source>
</reference>
<proteinExistence type="predicted"/>
<dbReference type="EMBL" id="GGEC01004631">
    <property type="protein sequence ID" value="MBW85114.1"/>
    <property type="molecule type" value="Transcribed_RNA"/>
</dbReference>
<feature type="compositionally biased region" description="Pro residues" evidence="1">
    <location>
        <begin position="92"/>
        <end position="106"/>
    </location>
</feature>
<dbReference type="PANTHER" id="PTHR36794">
    <property type="entry name" value="TRANSMEMBRANE PROTEIN"/>
    <property type="match status" value="1"/>
</dbReference>
<evidence type="ECO:0000256" key="2">
    <source>
        <dbReference type="SAM" id="Phobius"/>
    </source>
</evidence>
<dbReference type="AlphaFoldDB" id="A0A2P2IV70"/>
<feature type="transmembrane region" description="Helical" evidence="2">
    <location>
        <begin position="40"/>
        <end position="59"/>
    </location>
</feature>
<name>A0A2P2IV70_RHIMU</name>
<feature type="region of interest" description="Disordered" evidence="1">
    <location>
        <begin position="75"/>
        <end position="119"/>
    </location>
</feature>
<accession>A0A2P2IV70</accession>
<evidence type="ECO:0000313" key="3">
    <source>
        <dbReference type="EMBL" id="MBW85114.1"/>
    </source>
</evidence>
<keyword evidence="2" id="KW-1133">Transmembrane helix</keyword>
<dbReference type="PANTHER" id="PTHR36794:SF1">
    <property type="entry name" value="TRANSMEMBRANE PROTEIN"/>
    <property type="match status" value="1"/>
</dbReference>
<keyword evidence="2" id="KW-0472">Membrane</keyword>
<evidence type="ECO:0000256" key="1">
    <source>
        <dbReference type="SAM" id="MobiDB-lite"/>
    </source>
</evidence>
<keyword evidence="2" id="KW-0812">Transmembrane</keyword>